<dbReference type="Pfam" id="PF00581">
    <property type="entry name" value="Rhodanese"/>
    <property type="match status" value="1"/>
</dbReference>
<reference evidence="2" key="1">
    <citation type="journal article" date="2015" name="Nature">
        <title>Complex archaea that bridge the gap between prokaryotes and eukaryotes.</title>
        <authorList>
            <person name="Spang A."/>
            <person name="Saw J.H."/>
            <person name="Jorgensen S.L."/>
            <person name="Zaremba-Niedzwiedzka K."/>
            <person name="Martijn J."/>
            <person name="Lind A.E."/>
            <person name="van Eijk R."/>
            <person name="Schleper C."/>
            <person name="Guy L."/>
            <person name="Ettema T.J."/>
        </authorList>
    </citation>
    <scope>NUCLEOTIDE SEQUENCE</scope>
</reference>
<evidence type="ECO:0000259" key="1">
    <source>
        <dbReference type="PROSITE" id="PS50206"/>
    </source>
</evidence>
<sequence length="95" mass="10852">MRDKSLTILSIVLVSAFVGLIISPGFAAEDDIRISKAKVEKLIDNPDVIILDVRHTQHWQNSKYKIKGAVRRRPTLFDSWANEFPRDKVLVLYCA</sequence>
<protein>
    <recommendedName>
        <fullName evidence="1">Rhodanese domain-containing protein</fullName>
    </recommendedName>
</protein>
<dbReference type="EMBL" id="LAZR01018741">
    <property type="protein sequence ID" value="KKL95181.1"/>
    <property type="molecule type" value="Genomic_DNA"/>
</dbReference>
<proteinExistence type="predicted"/>
<dbReference type="InterPro" id="IPR001763">
    <property type="entry name" value="Rhodanese-like_dom"/>
</dbReference>
<feature type="domain" description="Rhodanese" evidence="1">
    <location>
        <begin position="44"/>
        <end position="95"/>
    </location>
</feature>
<evidence type="ECO:0000313" key="2">
    <source>
        <dbReference type="EMBL" id="KKL95181.1"/>
    </source>
</evidence>
<accession>A0A0F9GWY1</accession>
<comment type="caution">
    <text evidence="2">The sequence shown here is derived from an EMBL/GenBank/DDBJ whole genome shotgun (WGS) entry which is preliminary data.</text>
</comment>
<dbReference type="AlphaFoldDB" id="A0A0F9GWY1"/>
<dbReference type="PROSITE" id="PS50206">
    <property type="entry name" value="RHODANESE_3"/>
    <property type="match status" value="1"/>
</dbReference>
<dbReference type="SUPFAM" id="SSF52821">
    <property type="entry name" value="Rhodanese/Cell cycle control phosphatase"/>
    <property type="match status" value="1"/>
</dbReference>
<gene>
    <name evidence="2" type="ORF">LCGC14_1857230</name>
</gene>
<dbReference type="Gene3D" id="3.40.250.10">
    <property type="entry name" value="Rhodanese-like domain"/>
    <property type="match status" value="1"/>
</dbReference>
<dbReference type="InterPro" id="IPR036873">
    <property type="entry name" value="Rhodanese-like_dom_sf"/>
</dbReference>
<name>A0A0F9GWY1_9ZZZZ</name>
<organism evidence="2">
    <name type="scientific">marine sediment metagenome</name>
    <dbReference type="NCBI Taxonomy" id="412755"/>
    <lineage>
        <taxon>unclassified sequences</taxon>
        <taxon>metagenomes</taxon>
        <taxon>ecological metagenomes</taxon>
    </lineage>
</organism>